<dbReference type="InterPro" id="IPR019734">
    <property type="entry name" value="TPR_rpt"/>
</dbReference>
<name>A0A5K7XH66_9BACT</name>
<evidence type="ECO:0000256" key="1">
    <source>
        <dbReference type="PROSITE-ProRule" id="PRU00339"/>
    </source>
</evidence>
<accession>A0A5K7XH66</accession>
<reference evidence="4" key="1">
    <citation type="submission" date="2019-10" db="EMBL/GenBank/DDBJ databases">
        <title>Lacipirellula parvula gen. nov., sp. nov., representing a lineage of planctomycetes widespread in freshwater anoxic habitats, and description of the family Lacipirellulaceae.</title>
        <authorList>
            <person name="Dedysh S.N."/>
            <person name="Kulichevskaya I.S."/>
            <person name="Beletsky A.V."/>
            <person name="Rakitin A.L."/>
            <person name="Mardanov A.V."/>
            <person name="Ivanova A.A."/>
            <person name="Saltykova V.X."/>
            <person name="Rijpstra W.I.C."/>
            <person name="Sinninghe Damste J.S."/>
            <person name="Ravin N.V."/>
        </authorList>
    </citation>
    <scope>NUCLEOTIDE SEQUENCE [LARGE SCALE GENOMIC DNA]</scope>
    <source>
        <strain evidence="4">PX69</strain>
    </source>
</reference>
<gene>
    <name evidence="3" type="ORF">PLANPX_5832</name>
</gene>
<dbReference type="Pfam" id="PF13432">
    <property type="entry name" value="TPR_16"/>
    <property type="match status" value="2"/>
</dbReference>
<dbReference type="Pfam" id="PF13411">
    <property type="entry name" value="MerR_1"/>
    <property type="match status" value="1"/>
</dbReference>
<dbReference type="GO" id="GO:0003677">
    <property type="term" value="F:DNA binding"/>
    <property type="evidence" value="ECO:0007669"/>
    <property type="project" value="InterPro"/>
</dbReference>
<proteinExistence type="predicted"/>
<dbReference type="PROSITE" id="PS50005">
    <property type="entry name" value="TPR"/>
    <property type="match status" value="1"/>
</dbReference>
<dbReference type="EMBL" id="AP021861">
    <property type="protein sequence ID" value="BBO36220.1"/>
    <property type="molecule type" value="Genomic_DNA"/>
</dbReference>
<dbReference type="Gene3D" id="1.10.1660.10">
    <property type="match status" value="1"/>
</dbReference>
<dbReference type="Proteomes" id="UP000326837">
    <property type="component" value="Chromosome"/>
</dbReference>
<organism evidence="3 4">
    <name type="scientific">Lacipirellula parvula</name>
    <dbReference type="NCBI Taxonomy" id="2650471"/>
    <lineage>
        <taxon>Bacteria</taxon>
        <taxon>Pseudomonadati</taxon>
        <taxon>Planctomycetota</taxon>
        <taxon>Planctomycetia</taxon>
        <taxon>Pirellulales</taxon>
        <taxon>Lacipirellulaceae</taxon>
        <taxon>Lacipirellula</taxon>
    </lineage>
</organism>
<keyword evidence="4" id="KW-1185">Reference proteome</keyword>
<dbReference type="SUPFAM" id="SSF48452">
    <property type="entry name" value="TPR-like"/>
    <property type="match status" value="1"/>
</dbReference>
<dbReference type="AlphaFoldDB" id="A0A5K7XH66"/>
<sequence length="319" mass="35051">MADDAHDEPAEADAIAIQRLYTPAMLAELVGVPVAAIRRWERQGTLQPVKVVRRLSHFDFEEVGVARRLAQLLAAGCSLRMVDRRLAEIARLLPDSPRPLADPRVVVEGRRLFLRLGDDLAEPGGQLLLDFDESSLADNDEAPVTISIAVGQRAKQSGNGDALQALIGQLQQEAIDWEDEGRLDRAAESYRTLLMAAGPQPEFHFALADVLYRANDLSAARERYYSALEIDEEYVEARASLGCVLAETGELELAAATLEGALQYSADFADVHYHLAHVLDRLDRPAEALEHWRTFLDLAPESPWAAAARDRLAAAGRGD</sequence>
<dbReference type="InterPro" id="IPR009061">
    <property type="entry name" value="DNA-bd_dom_put_sf"/>
</dbReference>
<keyword evidence="1" id="KW-0802">TPR repeat</keyword>
<dbReference type="GO" id="GO:0006355">
    <property type="term" value="P:regulation of DNA-templated transcription"/>
    <property type="evidence" value="ECO:0007669"/>
    <property type="project" value="InterPro"/>
</dbReference>
<dbReference type="SUPFAM" id="SSF46955">
    <property type="entry name" value="Putative DNA-binding domain"/>
    <property type="match status" value="1"/>
</dbReference>
<dbReference type="KEGG" id="lpav:PLANPX_5832"/>
<feature type="repeat" description="TPR" evidence="1">
    <location>
        <begin position="269"/>
        <end position="302"/>
    </location>
</feature>
<dbReference type="RefSeq" id="WP_152101426.1">
    <property type="nucleotide sequence ID" value="NZ_AP021861.1"/>
</dbReference>
<evidence type="ECO:0000313" key="3">
    <source>
        <dbReference type="EMBL" id="BBO36220.1"/>
    </source>
</evidence>
<dbReference type="SMART" id="SM00028">
    <property type="entry name" value="TPR"/>
    <property type="match status" value="3"/>
</dbReference>
<feature type="domain" description="HTH merR-type" evidence="2">
    <location>
        <begin position="21"/>
        <end position="87"/>
    </location>
</feature>
<evidence type="ECO:0000313" key="4">
    <source>
        <dbReference type="Proteomes" id="UP000326837"/>
    </source>
</evidence>
<evidence type="ECO:0000259" key="2">
    <source>
        <dbReference type="Pfam" id="PF13411"/>
    </source>
</evidence>
<dbReference type="InterPro" id="IPR000551">
    <property type="entry name" value="MerR-type_HTH_dom"/>
</dbReference>
<protein>
    <recommendedName>
        <fullName evidence="2">HTH merR-type domain-containing protein</fullName>
    </recommendedName>
</protein>
<dbReference type="InterPro" id="IPR011990">
    <property type="entry name" value="TPR-like_helical_dom_sf"/>
</dbReference>
<dbReference type="Gene3D" id="1.25.40.10">
    <property type="entry name" value="Tetratricopeptide repeat domain"/>
    <property type="match status" value="2"/>
</dbReference>